<feature type="region of interest" description="Disordered" evidence="10">
    <location>
        <begin position="681"/>
        <end position="721"/>
    </location>
</feature>
<dbReference type="SMART" id="SM00355">
    <property type="entry name" value="ZnF_C2H2"/>
    <property type="match status" value="12"/>
</dbReference>
<dbReference type="SUPFAM" id="SSF57667">
    <property type="entry name" value="beta-beta-alpha zinc fingers"/>
    <property type="match status" value="3"/>
</dbReference>
<organism evidence="12">
    <name type="scientific">Culex pipiens</name>
    <name type="common">House mosquito</name>
    <dbReference type="NCBI Taxonomy" id="7175"/>
    <lineage>
        <taxon>Eukaryota</taxon>
        <taxon>Metazoa</taxon>
        <taxon>Ecdysozoa</taxon>
        <taxon>Arthropoda</taxon>
        <taxon>Hexapoda</taxon>
        <taxon>Insecta</taxon>
        <taxon>Pterygota</taxon>
        <taxon>Neoptera</taxon>
        <taxon>Endopterygota</taxon>
        <taxon>Diptera</taxon>
        <taxon>Nematocera</taxon>
        <taxon>Culicoidea</taxon>
        <taxon>Culicidae</taxon>
        <taxon>Culicinae</taxon>
        <taxon>Culicini</taxon>
        <taxon>Culex</taxon>
        <taxon>Culex</taxon>
    </lineage>
</organism>
<dbReference type="EMBL" id="HBUE01148760">
    <property type="protein sequence ID" value="CAG6504010.1"/>
    <property type="molecule type" value="Transcribed_RNA"/>
</dbReference>
<protein>
    <submittedName>
        <fullName evidence="12">Zinc finger protein 62</fullName>
    </submittedName>
</protein>
<dbReference type="PANTHER" id="PTHR24394">
    <property type="entry name" value="ZINC FINGER PROTEIN"/>
    <property type="match status" value="1"/>
</dbReference>
<feature type="domain" description="C2H2-type" evidence="11">
    <location>
        <begin position="262"/>
        <end position="284"/>
    </location>
</feature>
<evidence type="ECO:0000256" key="2">
    <source>
        <dbReference type="ARBA" id="ARBA00022723"/>
    </source>
</evidence>
<dbReference type="PROSITE" id="PS00028">
    <property type="entry name" value="ZINC_FINGER_C2H2_1"/>
    <property type="match status" value="7"/>
</dbReference>
<name>A0A8D8D7L5_CULPI</name>
<dbReference type="PANTHER" id="PTHR24394:SF48">
    <property type="entry name" value="ZINC FINGER PROTEIN 771"/>
    <property type="match status" value="1"/>
</dbReference>
<keyword evidence="3" id="KW-0677">Repeat</keyword>
<keyword evidence="6" id="KW-0805">Transcription regulation</keyword>
<dbReference type="InterPro" id="IPR013087">
    <property type="entry name" value="Znf_C2H2_type"/>
</dbReference>
<evidence type="ECO:0000259" key="11">
    <source>
        <dbReference type="PROSITE" id="PS50157"/>
    </source>
</evidence>
<feature type="domain" description="C2H2-type" evidence="11">
    <location>
        <begin position="72"/>
        <end position="99"/>
    </location>
</feature>
<dbReference type="GO" id="GO:0000981">
    <property type="term" value="F:DNA-binding transcription factor activity, RNA polymerase II-specific"/>
    <property type="evidence" value="ECO:0007669"/>
    <property type="project" value="TreeGrafter"/>
</dbReference>
<evidence type="ECO:0000256" key="5">
    <source>
        <dbReference type="ARBA" id="ARBA00022833"/>
    </source>
</evidence>
<keyword evidence="7" id="KW-0804">Transcription</keyword>
<dbReference type="GO" id="GO:0008270">
    <property type="term" value="F:zinc ion binding"/>
    <property type="evidence" value="ECO:0007669"/>
    <property type="project" value="UniProtKB-KW"/>
</dbReference>
<feature type="domain" description="C2H2-type" evidence="11">
    <location>
        <begin position="502"/>
        <end position="529"/>
    </location>
</feature>
<keyword evidence="4 9" id="KW-0863">Zinc-finger</keyword>
<feature type="domain" description="C2H2-type" evidence="11">
    <location>
        <begin position="658"/>
        <end position="685"/>
    </location>
</feature>
<keyword evidence="8" id="KW-0539">Nucleus</keyword>
<feature type="domain" description="C2H2-type" evidence="11">
    <location>
        <begin position="528"/>
        <end position="555"/>
    </location>
</feature>
<evidence type="ECO:0000256" key="6">
    <source>
        <dbReference type="ARBA" id="ARBA00023015"/>
    </source>
</evidence>
<dbReference type="AlphaFoldDB" id="A0A8D8D7L5"/>
<feature type="domain" description="C2H2-type" evidence="11">
    <location>
        <begin position="336"/>
        <end position="363"/>
    </location>
</feature>
<reference evidence="12" key="1">
    <citation type="submission" date="2021-05" db="EMBL/GenBank/DDBJ databases">
        <authorList>
            <person name="Alioto T."/>
            <person name="Alioto T."/>
            <person name="Gomez Garrido J."/>
        </authorList>
    </citation>
    <scope>NUCLEOTIDE SEQUENCE</scope>
</reference>
<comment type="subcellular location">
    <subcellularLocation>
        <location evidence="1">Nucleus</location>
    </subcellularLocation>
</comment>
<evidence type="ECO:0000313" key="12">
    <source>
        <dbReference type="EMBL" id="CAG6504010.1"/>
    </source>
</evidence>
<evidence type="ECO:0000256" key="7">
    <source>
        <dbReference type="ARBA" id="ARBA00023163"/>
    </source>
</evidence>
<feature type="domain" description="C2H2-type" evidence="11">
    <location>
        <begin position="102"/>
        <end position="124"/>
    </location>
</feature>
<feature type="domain" description="C2H2-type" evidence="11">
    <location>
        <begin position="630"/>
        <end position="657"/>
    </location>
</feature>
<dbReference type="GO" id="GO:0003677">
    <property type="term" value="F:DNA binding"/>
    <property type="evidence" value="ECO:0007669"/>
    <property type="project" value="UniProtKB-KW"/>
</dbReference>
<proteinExistence type="predicted"/>
<sequence>MSSIKQFKIVTLAKGQPSEQTHQIRLLTIVKDDPPKDASEVSSFCYETVTKEEVILVEPVSEEPPAEIPNELKCSECKRTFDKLSNLQACSRKHKAIRLELYKCRYCGRCFGTKFDNERHEGVHKKGMQPAVDVSTVIPVPEPDVSVSVTQTVPIEEDLLLEDFEEAIPISKIAVEKADKPAAVAAEPITDESSSTFCYETVIKEELIIEDDAFGDSVVEDEPEESSRCTLSVGQPLEDEARIELEGDFDESLDEQSAPERLKCDKCQMIFYKRYHLQMHYRTHNPVVMRPMYEELLIRNQDTNNFTCSFCETFCSTRDKALAHVQKHIYVIDGIYQCSICGLRCGGQVEHLNHKKTHTNSSEPVALPTEAEDSHMEFDSSSRVACEKSDLPLHCKTCNVFFNNATNFTIHLWKSTLRIFRAKVAAAAIAEDQSVRSKKQVVIAKKPKKIPAKKKPVIRDRVKVVTKETGPFSCFKCDYKTTKKQLFLDHNRGHKAIELGLFKCDLCGTRVRNRRQLVLHAKVHERSLECQTCHETFETRTKLRRHSVNHSKNEVTIQFLEKVIEDEKGAYTCTVCGKTDMFIRKYAYAHFRTHLPNETKTKNVCEICQKPCFSNNSLRLHMQTHQKLRFTCSTCKQKFETRKALMKHRMVHRRNDKFQCTQCDRAFPTRQIAIKHFRVHLPSKSKTKSKSQPVRAEPTRSSNRRKSTRVSGVSRKDENKR</sequence>
<accession>A0A8D8D7L5</accession>
<evidence type="ECO:0000256" key="8">
    <source>
        <dbReference type="ARBA" id="ARBA00023242"/>
    </source>
</evidence>
<dbReference type="EMBL" id="HBUE01253719">
    <property type="protein sequence ID" value="CAG6555286.1"/>
    <property type="molecule type" value="Transcribed_RNA"/>
</dbReference>
<evidence type="ECO:0000256" key="3">
    <source>
        <dbReference type="ARBA" id="ARBA00022737"/>
    </source>
</evidence>
<dbReference type="PROSITE" id="PS50157">
    <property type="entry name" value="ZINC_FINGER_C2H2_2"/>
    <property type="match status" value="8"/>
</dbReference>
<evidence type="ECO:0000256" key="10">
    <source>
        <dbReference type="SAM" id="MobiDB-lite"/>
    </source>
</evidence>
<dbReference type="GO" id="GO:0005634">
    <property type="term" value="C:nucleus"/>
    <property type="evidence" value="ECO:0007669"/>
    <property type="project" value="UniProtKB-SubCell"/>
</dbReference>
<evidence type="ECO:0000256" key="9">
    <source>
        <dbReference type="PROSITE-ProRule" id="PRU00042"/>
    </source>
</evidence>
<evidence type="ECO:0000256" key="4">
    <source>
        <dbReference type="ARBA" id="ARBA00022771"/>
    </source>
</evidence>
<keyword evidence="5" id="KW-0862">Zinc</keyword>
<dbReference type="Gene3D" id="3.30.160.60">
    <property type="entry name" value="Classic Zinc Finger"/>
    <property type="match status" value="5"/>
</dbReference>
<keyword evidence="2" id="KW-0479">Metal-binding</keyword>
<dbReference type="InterPro" id="IPR036236">
    <property type="entry name" value="Znf_C2H2_sf"/>
</dbReference>
<dbReference type="Pfam" id="PF00096">
    <property type="entry name" value="zf-C2H2"/>
    <property type="match status" value="3"/>
</dbReference>
<evidence type="ECO:0000256" key="1">
    <source>
        <dbReference type="ARBA" id="ARBA00004123"/>
    </source>
</evidence>